<evidence type="ECO:0000256" key="5">
    <source>
        <dbReference type="ARBA" id="ARBA00023274"/>
    </source>
</evidence>
<organism evidence="9 10">
    <name type="scientific">Erysipelothrix piscisicarius</name>
    <dbReference type="NCBI Taxonomy" id="2485784"/>
    <lineage>
        <taxon>Bacteria</taxon>
        <taxon>Bacillati</taxon>
        <taxon>Bacillota</taxon>
        <taxon>Erysipelotrichia</taxon>
        <taxon>Erysipelotrichales</taxon>
        <taxon>Erysipelotrichaceae</taxon>
        <taxon>Erysipelothrix</taxon>
    </lineage>
</organism>
<gene>
    <name evidence="7" type="primary">rplR</name>
    <name evidence="9" type="ORF">EEI45_04310</name>
</gene>
<dbReference type="Proteomes" id="UP000278804">
    <property type="component" value="Chromosome"/>
</dbReference>
<dbReference type="GO" id="GO:0003735">
    <property type="term" value="F:structural constituent of ribosome"/>
    <property type="evidence" value="ECO:0007669"/>
    <property type="project" value="InterPro"/>
</dbReference>
<evidence type="ECO:0000256" key="7">
    <source>
        <dbReference type="HAMAP-Rule" id="MF_01337"/>
    </source>
</evidence>
<dbReference type="RefSeq" id="WP_125164273.1">
    <property type="nucleotide sequence ID" value="NZ_CP034234.1"/>
</dbReference>
<dbReference type="CDD" id="cd00432">
    <property type="entry name" value="Ribosomal_L18_L5e"/>
    <property type="match status" value="1"/>
</dbReference>
<keyword evidence="3 7" id="KW-0694">RNA-binding</keyword>
<evidence type="ECO:0000256" key="4">
    <source>
        <dbReference type="ARBA" id="ARBA00022980"/>
    </source>
</evidence>
<keyword evidence="10" id="KW-1185">Reference proteome</keyword>
<evidence type="ECO:0000256" key="2">
    <source>
        <dbReference type="ARBA" id="ARBA00022730"/>
    </source>
</evidence>
<dbReference type="KEGG" id="eri:EEI45_04310"/>
<evidence type="ECO:0000256" key="3">
    <source>
        <dbReference type="ARBA" id="ARBA00022884"/>
    </source>
</evidence>
<evidence type="ECO:0000313" key="9">
    <source>
        <dbReference type="EMBL" id="AZK44082.1"/>
    </source>
</evidence>
<dbReference type="Pfam" id="PF00861">
    <property type="entry name" value="Ribosomal_L18p"/>
    <property type="match status" value="1"/>
</dbReference>
<dbReference type="EMBL" id="CP034234">
    <property type="protein sequence ID" value="AZK44082.1"/>
    <property type="molecule type" value="Genomic_DNA"/>
</dbReference>
<dbReference type="GO" id="GO:0006412">
    <property type="term" value="P:translation"/>
    <property type="evidence" value="ECO:0007669"/>
    <property type="project" value="UniProtKB-UniRule"/>
</dbReference>
<reference evidence="9 10" key="1">
    <citation type="journal article" date="2020" name="Int. J. Syst. Evol. Microbiol.">
        <title>Description of Erysipelothrix piscisicarius sp. nov., an emergent fish pathogen, and assessment of virulence using a tiger barb (Puntigrus tetrazona) infection model.</title>
        <authorList>
            <person name="Pomaranski E.K."/>
            <person name="Griffin M.J."/>
            <person name="Camus A.C."/>
            <person name="Armwood A.R."/>
            <person name="Shelley J."/>
            <person name="Waldbieser G.C."/>
            <person name="LaFrentz B.R."/>
            <person name="Garcia J.C."/>
            <person name="Yanong R."/>
            <person name="Soto E."/>
        </authorList>
    </citation>
    <scope>NUCLEOTIDE SEQUENCE [LARGE SCALE GENOMIC DNA]</scope>
    <source>
        <strain evidence="9 10">15TAL0474</strain>
    </source>
</reference>
<evidence type="ECO:0000313" key="10">
    <source>
        <dbReference type="Proteomes" id="UP000278804"/>
    </source>
</evidence>
<dbReference type="GO" id="GO:0022625">
    <property type="term" value="C:cytosolic large ribosomal subunit"/>
    <property type="evidence" value="ECO:0007669"/>
    <property type="project" value="TreeGrafter"/>
</dbReference>
<proteinExistence type="inferred from homology"/>
<accession>A0A3Q8S7G8</accession>
<comment type="subunit">
    <text evidence="7">Part of the 50S ribosomal subunit; part of the 5S rRNA/L5/L18/L25 subcomplex. Contacts the 5S and 23S rRNAs.</text>
</comment>
<keyword evidence="2 7" id="KW-0699">rRNA-binding</keyword>
<feature type="compositionally biased region" description="Basic residues" evidence="8">
    <location>
        <begin position="1"/>
        <end position="22"/>
    </location>
</feature>
<dbReference type="FunFam" id="3.30.420.100:FF:000001">
    <property type="entry name" value="50S ribosomal protein L18"/>
    <property type="match status" value="1"/>
</dbReference>
<dbReference type="HAMAP" id="MF_01337_B">
    <property type="entry name" value="Ribosomal_uL18_B"/>
    <property type="match status" value="1"/>
</dbReference>
<name>A0A3Q8S7G8_9FIRM</name>
<dbReference type="GO" id="GO:0008097">
    <property type="term" value="F:5S rRNA binding"/>
    <property type="evidence" value="ECO:0007669"/>
    <property type="project" value="TreeGrafter"/>
</dbReference>
<evidence type="ECO:0000256" key="8">
    <source>
        <dbReference type="SAM" id="MobiDB-lite"/>
    </source>
</evidence>
<dbReference type="InterPro" id="IPR004389">
    <property type="entry name" value="Ribosomal_uL18_bac-type"/>
</dbReference>
<comment type="function">
    <text evidence="7">This is one of the proteins that bind and probably mediate the attachment of the 5S RNA into the large ribosomal subunit, where it forms part of the central protuberance.</text>
</comment>
<dbReference type="InterPro" id="IPR005484">
    <property type="entry name" value="Ribosomal_uL18_bac/plant/anim"/>
</dbReference>
<dbReference type="PANTHER" id="PTHR12899:SF3">
    <property type="entry name" value="LARGE RIBOSOMAL SUBUNIT PROTEIN UL18M"/>
    <property type="match status" value="1"/>
</dbReference>
<keyword evidence="5 7" id="KW-0687">Ribonucleoprotein</keyword>
<feature type="region of interest" description="Disordered" evidence="8">
    <location>
        <begin position="1"/>
        <end position="28"/>
    </location>
</feature>
<dbReference type="NCBIfam" id="TIGR00060">
    <property type="entry name" value="L18_bact"/>
    <property type="match status" value="1"/>
</dbReference>
<dbReference type="PANTHER" id="PTHR12899">
    <property type="entry name" value="39S RIBOSOMAL PROTEIN L18, MITOCHONDRIAL"/>
    <property type="match status" value="1"/>
</dbReference>
<sequence>MAKKLSRNQERVRRHARVRRKVSGTQERPRLSVYRSNGNISAQVIDDVTGNTLVSAGSVQMKLANGGNIEAAAQVGNAVAKLALEQGIKSVVFDRGGYIYHGRVKALAEAAREAGLEF</sequence>
<comment type="similarity">
    <text evidence="1 7">Belongs to the universal ribosomal protein uL18 family.</text>
</comment>
<dbReference type="InterPro" id="IPR057268">
    <property type="entry name" value="Ribosomal_L18"/>
</dbReference>
<protein>
    <recommendedName>
        <fullName evidence="6 7">Large ribosomal subunit protein uL18</fullName>
    </recommendedName>
</protein>
<dbReference type="SUPFAM" id="SSF53137">
    <property type="entry name" value="Translational machinery components"/>
    <property type="match status" value="1"/>
</dbReference>
<dbReference type="AlphaFoldDB" id="A0A3Q8S7G8"/>
<dbReference type="Gene3D" id="3.30.420.100">
    <property type="match status" value="1"/>
</dbReference>
<keyword evidence="4 7" id="KW-0689">Ribosomal protein</keyword>
<evidence type="ECO:0000256" key="6">
    <source>
        <dbReference type="ARBA" id="ARBA00035197"/>
    </source>
</evidence>
<evidence type="ECO:0000256" key="1">
    <source>
        <dbReference type="ARBA" id="ARBA00007116"/>
    </source>
</evidence>